<keyword evidence="2" id="KW-1185">Reference proteome</keyword>
<reference evidence="1" key="2">
    <citation type="journal article" date="2022" name="Proc. Natl. Acad. Sci. U.S.A.">
        <title>Diploid-dominant life cycles characterize the early evolution of Fungi.</title>
        <authorList>
            <person name="Amses K.R."/>
            <person name="Simmons D.R."/>
            <person name="Longcore J.E."/>
            <person name="Mondo S.J."/>
            <person name="Seto K."/>
            <person name="Jeronimo G.H."/>
            <person name="Bonds A.E."/>
            <person name="Quandt C.A."/>
            <person name="Davis W.J."/>
            <person name="Chang Y."/>
            <person name="Federici B.A."/>
            <person name="Kuo A."/>
            <person name="LaButti K."/>
            <person name="Pangilinan J."/>
            <person name="Andreopoulos W."/>
            <person name="Tritt A."/>
            <person name="Riley R."/>
            <person name="Hundley H."/>
            <person name="Johnson J."/>
            <person name="Lipzen A."/>
            <person name="Barry K."/>
            <person name="Lang B.F."/>
            <person name="Cuomo C.A."/>
            <person name="Buchler N.E."/>
            <person name="Grigoriev I.V."/>
            <person name="Spatafora J.W."/>
            <person name="Stajich J.E."/>
            <person name="James T.Y."/>
        </authorList>
    </citation>
    <scope>NUCLEOTIDE SEQUENCE</scope>
    <source>
        <strain evidence="1">AG</strain>
    </source>
</reference>
<dbReference type="AlphaFoldDB" id="A0AAD5EC45"/>
<gene>
    <name evidence="1" type="ORF">K450DRAFT_236714</name>
</gene>
<evidence type="ECO:0000313" key="1">
    <source>
        <dbReference type="EMBL" id="KAI8580672.1"/>
    </source>
</evidence>
<protein>
    <submittedName>
        <fullName evidence="1">Uncharacterized protein</fullName>
    </submittedName>
</protein>
<dbReference type="GeneID" id="75913649"/>
<accession>A0AAD5EC45</accession>
<proteinExistence type="predicted"/>
<dbReference type="Proteomes" id="UP001206595">
    <property type="component" value="Unassembled WGS sequence"/>
</dbReference>
<reference evidence="1" key="1">
    <citation type="submission" date="2021-06" db="EMBL/GenBank/DDBJ databases">
        <authorList>
            <consortium name="DOE Joint Genome Institute"/>
            <person name="Mondo S.J."/>
            <person name="Amses K.R."/>
            <person name="Simmons D.R."/>
            <person name="Longcore J.E."/>
            <person name="Seto K."/>
            <person name="Alves G.H."/>
            <person name="Bonds A.E."/>
            <person name="Quandt C.A."/>
            <person name="Davis W.J."/>
            <person name="Chang Y."/>
            <person name="Letcher P.M."/>
            <person name="Powell M.J."/>
            <person name="Kuo A."/>
            <person name="Labutti K."/>
            <person name="Pangilinan J."/>
            <person name="Andreopoulos W."/>
            <person name="Tritt A."/>
            <person name="Riley R."/>
            <person name="Hundley H."/>
            <person name="Johnson J."/>
            <person name="Lipzen A."/>
            <person name="Barry K."/>
            <person name="Berbee M.L."/>
            <person name="Buchler N.E."/>
            <person name="Grigoriev I.V."/>
            <person name="Spatafora J.W."/>
            <person name="Stajich J.E."/>
            <person name="James T.Y."/>
        </authorList>
    </citation>
    <scope>NUCLEOTIDE SEQUENCE</scope>
    <source>
        <strain evidence="1">AG</strain>
    </source>
</reference>
<comment type="caution">
    <text evidence="1">The sequence shown here is derived from an EMBL/GenBank/DDBJ whole genome shotgun (WGS) entry which is preliminary data.</text>
</comment>
<dbReference type="EMBL" id="MU620911">
    <property type="protein sequence ID" value="KAI8580672.1"/>
    <property type="molecule type" value="Genomic_DNA"/>
</dbReference>
<dbReference type="RefSeq" id="XP_051445676.1">
    <property type="nucleotide sequence ID" value="XM_051588304.1"/>
</dbReference>
<sequence>MTDLQILNLLAARLRHTRSLSSINRLKELLGVRIQPDVPVQPKKSVQFDEHVYILPTYSVAQYNRTSDRTNTCYCLNAETACLIRDELNRYKLYEMEIHAKSKYMTHFIP</sequence>
<evidence type="ECO:0000313" key="2">
    <source>
        <dbReference type="Proteomes" id="UP001206595"/>
    </source>
</evidence>
<organism evidence="1 2">
    <name type="scientific">Umbelopsis ramanniana AG</name>
    <dbReference type="NCBI Taxonomy" id="1314678"/>
    <lineage>
        <taxon>Eukaryota</taxon>
        <taxon>Fungi</taxon>
        <taxon>Fungi incertae sedis</taxon>
        <taxon>Mucoromycota</taxon>
        <taxon>Mucoromycotina</taxon>
        <taxon>Umbelopsidomycetes</taxon>
        <taxon>Umbelopsidales</taxon>
        <taxon>Umbelopsidaceae</taxon>
        <taxon>Umbelopsis</taxon>
    </lineage>
</organism>
<name>A0AAD5EC45_UMBRA</name>